<feature type="compositionally biased region" description="Low complexity" evidence="1">
    <location>
        <begin position="306"/>
        <end position="317"/>
    </location>
</feature>
<accession>A0A8S3ZTD6</accession>
<feature type="compositionally biased region" description="Polar residues" evidence="1">
    <location>
        <begin position="283"/>
        <end position="294"/>
    </location>
</feature>
<evidence type="ECO:0000313" key="2">
    <source>
        <dbReference type="EMBL" id="CAG5132673.1"/>
    </source>
</evidence>
<keyword evidence="3" id="KW-1185">Reference proteome</keyword>
<feature type="non-terminal residue" evidence="2">
    <location>
        <position position="1"/>
    </location>
</feature>
<proteinExistence type="predicted"/>
<organism evidence="2 3">
    <name type="scientific">Candidula unifasciata</name>
    <dbReference type="NCBI Taxonomy" id="100452"/>
    <lineage>
        <taxon>Eukaryota</taxon>
        <taxon>Metazoa</taxon>
        <taxon>Spiralia</taxon>
        <taxon>Lophotrochozoa</taxon>
        <taxon>Mollusca</taxon>
        <taxon>Gastropoda</taxon>
        <taxon>Heterobranchia</taxon>
        <taxon>Euthyneura</taxon>
        <taxon>Panpulmonata</taxon>
        <taxon>Eupulmonata</taxon>
        <taxon>Stylommatophora</taxon>
        <taxon>Helicina</taxon>
        <taxon>Helicoidea</taxon>
        <taxon>Geomitridae</taxon>
        <taxon>Candidula</taxon>
    </lineage>
</organism>
<reference evidence="2" key="1">
    <citation type="submission" date="2021-04" db="EMBL/GenBank/DDBJ databases">
        <authorList>
            <consortium name="Molecular Ecology Group"/>
        </authorList>
    </citation>
    <scope>NUCLEOTIDE SEQUENCE</scope>
</reference>
<gene>
    <name evidence="2" type="ORF">CUNI_LOCUS18231</name>
</gene>
<sequence length="398" mass="43372">VEDIESKLDMLLDMYKEDRKLLQQHLNISQKGAIQVGPSHPPPPSPPAPSSQFKPRPILIDKQFTSEPATPTGVGFASSPRGRLHGIKPGIQRNLSDLSQRIKKRVTYRGLYLQDPPSRAQSAANFASIQPSTSMTTSRTTATSPDEISSTTVSENTRDESSENIISLNDIDSPLILDIRTITGYSKHEAASCAQVGALDSAASLFNMEETFFFGNSNVSPGLTSVQQVRMSSPLNSPLMRVKILSTLNEQLSLESDTSQSCNSSSPPTPPTNQTAADVYHKTPQSSVHQSPLIQRQRYFSGPDNSSQSQTSSPLSSRRPRKPILRLPSASAASEVFSMVNNASPLHLTTPTPFSLNYVNSTNNIMFQTEDTSKLCNAEEDSVEMDGVTNRSCRTSEL</sequence>
<dbReference type="AlphaFoldDB" id="A0A8S3ZTD6"/>
<feature type="region of interest" description="Disordered" evidence="1">
    <location>
        <begin position="29"/>
        <end position="89"/>
    </location>
</feature>
<feature type="compositionally biased region" description="Polar residues" evidence="1">
    <location>
        <begin position="122"/>
        <end position="131"/>
    </location>
</feature>
<comment type="caution">
    <text evidence="2">The sequence shown here is derived from an EMBL/GenBank/DDBJ whole genome shotgun (WGS) entry which is preliminary data.</text>
</comment>
<evidence type="ECO:0000313" key="3">
    <source>
        <dbReference type="Proteomes" id="UP000678393"/>
    </source>
</evidence>
<feature type="compositionally biased region" description="Pro residues" evidence="1">
    <location>
        <begin position="39"/>
        <end position="49"/>
    </location>
</feature>
<dbReference type="Proteomes" id="UP000678393">
    <property type="component" value="Unassembled WGS sequence"/>
</dbReference>
<name>A0A8S3ZTD6_9EUPU</name>
<evidence type="ECO:0000256" key="1">
    <source>
        <dbReference type="SAM" id="MobiDB-lite"/>
    </source>
</evidence>
<feature type="compositionally biased region" description="Polar residues" evidence="1">
    <location>
        <begin position="146"/>
        <end position="155"/>
    </location>
</feature>
<feature type="region of interest" description="Disordered" evidence="1">
    <location>
        <begin position="255"/>
        <end position="322"/>
    </location>
</feature>
<feature type="compositionally biased region" description="Low complexity" evidence="1">
    <location>
        <begin position="256"/>
        <end position="278"/>
    </location>
</feature>
<feature type="region of interest" description="Disordered" evidence="1">
    <location>
        <begin position="122"/>
        <end position="161"/>
    </location>
</feature>
<dbReference type="EMBL" id="CAJHNH020005557">
    <property type="protein sequence ID" value="CAG5132673.1"/>
    <property type="molecule type" value="Genomic_DNA"/>
</dbReference>
<dbReference type="OrthoDB" id="10627834at2759"/>
<protein>
    <submittedName>
        <fullName evidence="2">Uncharacterized protein</fullName>
    </submittedName>
</protein>
<feature type="compositionally biased region" description="Low complexity" evidence="1">
    <location>
        <begin position="132"/>
        <end position="144"/>
    </location>
</feature>